<dbReference type="Gene3D" id="2.30.130.110">
    <property type="match status" value="1"/>
</dbReference>
<proteinExistence type="predicted"/>
<dbReference type="InterPro" id="IPR052172">
    <property type="entry name" value="UxaA_altronate/galactarate_dh"/>
</dbReference>
<accession>A0A7G6E4D8</accession>
<dbReference type="InterPro" id="IPR013974">
    <property type="entry name" value="SAF"/>
</dbReference>
<dbReference type="RefSeq" id="WP_034420381.1">
    <property type="nucleotide sequence ID" value="NZ_CP045798.1"/>
</dbReference>
<keyword evidence="1" id="KW-0456">Lyase</keyword>
<dbReference type="EMBL" id="CP045798">
    <property type="protein sequence ID" value="QNB46942.1"/>
    <property type="molecule type" value="Genomic_DNA"/>
</dbReference>
<dbReference type="SMART" id="SM00858">
    <property type="entry name" value="SAF"/>
    <property type="match status" value="1"/>
</dbReference>
<dbReference type="InterPro" id="IPR044144">
    <property type="entry name" value="SAF_UxaA/GarD"/>
</dbReference>
<protein>
    <submittedName>
        <fullName evidence="3">D-galactarate dehydratase</fullName>
    </submittedName>
</protein>
<dbReference type="KEGG" id="tfr:BR63_11845"/>
<dbReference type="PANTHER" id="PTHR30536">
    <property type="entry name" value="ALTRONATE/GALACTARATE DEHYDRATASE"/>
    <property type="match status" value="1"/>
</dbReference>
<sequence>MQEKNVVVMSKRDNVATVIRDLAEGETLIAETIMDVKTLQPIPFGHKVALRDIQAGEEVIKYGESIGAAFAFIKAGEHVHIHNTEGRRGRGDQQGR</sequence>
<feature type="domain" description="SAF" evidence="2">
    <location>
        <begin position="13"/>
        <end position="85"/>
    </location>
</feature>
<reference evidence="3 4" key="1">
    <citation type="journal article" date="2019" name="Front. Microbiol.">
        <title>Thermoanaerosceptrum fracticalcis gen. nov. sp. nov., a Novel Fumarate-Fermenting Microorganism From a Deep Fractured Carbonate Aquifer of the US Great Basin.</title>
        <authorList>
            <person name="Hamilton-Brehm S.D."/>
            <person name="Stewart L.E."/>
            <person name="Zavarin M."/>
            <person name="Caldwell M."/>
            <person name="Lawson P.A."/>
            <person name="Onstott T.C."/>
            <person name="Grzymski J."/>
            <person name="Neveux I."/>
            <person name="Lollar B.S."/>
            <person name="Russell C.E."/>
            <person name="Moser D.P."/>
        </authorList>
    </citation>
    <scope>NUCLEOTIDE SEQUENCE [LARGE SCALE GENOMIC DNA]</scope>
    <source>
        <strain evidence="3 4">DRI-13</strain>
    </source>
</reference>
<dbReference type="AlphaFoldDB" id="A0A7G6E4D8"/>
<organism evidence="3 4">
    <name type="scientific">Thermanaerosceptrum fracticalcis</name>
    <dbReference type="NCBI Taxonomy" id="1712410"/>
    <lineage>
        <taxon>Bacteria</taxon>
        <taxon>Bacillati</taxon>
        <taxon>Bacillota</taxon>
        <taxon>Clostridia</taxon>
        <taxon>Eubacteriales</taxon>
        <taxon>Peptococcaceae</taxon>
        <taxon>Thermanaerosceptrum</taxon>
    </lineage>
</organism>
<dbReference type="Proteomes" id="UP000515847">
    <property type="component" value="Chromosome"/>
</dbReference>
<dbReference type="FunFam" id="2.30.130.110:FF:000003">
    <property type="entry name" value="D-galactarate dehydratase"/>
    <property type="match status" value="1"/>
</dbReference>
<name>A0A7G6E4D8_THEFR</name>
<keyword evidence="4" id="KW-1185">Reference proteome</keyword>
<evidence type="ECO:0000313" key="4">
    <source>
        <dbReference type="Proteomes" id="UP000515847"/>
    </source>
</evidence>
<evidence type="ECO:0000256" key="1">
    <source>
        <dbReference type="ARBA" id="ARBA00023239"/>
    </source>
</evidence>
<dbReference type="PANTHER" id="PTHR30536:SF5">
    <property type="entry name" value="ALTRONATE DEHYDRATASE"/>
    <property type="match status" value="1"/>
</dbReference>
<evidence type="ECO:0000259" key="2">
    <source>
        <dbReference type="SMART" id="SM00858"/>
    </source>
</evidence>
<evidence type="ECO:0000313" key="3">
    <source>
        <dbReference type="EMBL" id="QNB46942.1"/>
    </source>
</evidence>
<dbReference type="CDD" id="cd11613">
    <property type="entry name" value="SAF_AH_GD"/>
    <property type="match status" value="1"/>
</dbReference>
<dbReference type="OrthoDB" id="9804574at2"/>
<dbReference type="GO" id="GO:0019698">
    <property type="term" value="P:D-galacturonate catabolic process"/>
    <property type="evidence" value="ECO:0007669"/>
    <property type="project" value="TreeGrafter"/>
</dbReference>
<dbReference type="GO" id="GO:0016829">
    <property type="term" value="F:lyase activity"/>
    <property type="evidence" value="ECO:0007669"/>
    <property type="project" value="UniProtKB-KW"/>
</dbReference>
<gene>
    <name evidence="3" type="ORF">BR63_11845</name>
</gene>
<dbReference type="Pfam" id="PF08666">
    <property type="entry name" value="SAF"/>
    <property type="match status" value="1"/>
</dbReference>